<evidence type="ECO:0000313" key="3">
    <source>
        <dbReference type="Proteomes" id="UP000288805"/>
    </source>
</evidence>
<evidence type="ECO:0000256" key="1">
    <source>
        <dbReference type="SAM" id="MobiDB-lite"/>
    </source>
</evidence>
<sequence>MQDVKVWNSVEFGWGPPLILDAQGKSIGELKPKHEWDKAENEDSEVNAKRDLDQVTTIKEIKDIDSMRVDELVSSIQTCEMTLPNSRKPNNSFFKASENEEKDIEMSYDITSDELPHMAKIIKRVMKFNKRYKNQESRKEKKTYEQSSNVKEKDSSKGKKFECFNCEGLRHYA</sequence>
<dbReference type="Proteomes" id="UP000288805">
    <property type="component" value="Unassembled WGS sequence"/>
</dbReference>
<name>A0A438D1W1_VITVI</name>
<proteinExistence type="predicted"/>
<dbReference type="AlphaFoldDB" id="A0A438D1W1"/>
<evidence type="ECO:0000313" key="2">
    <source>
        <dbReference type="EMBL" id="RVW29448.1"/>
    </source>
</evidence>
<gene>
    <name evidence="2" type="ORF">CK203_101646</name>
</gene>
<protein>
    <submittedName>
        <fullName evidence="2">Uncharacterized protein</fullName>
    </submittedName>
</protein>
<reference evidence="2 3" key="1">
    <citation type="journal article" date="2018" name="PLoS Genet.">
        <title>Population sequencing reveals clonal diversity and ancestral inbreeding in the grapevine cultivar Chardonnay.</title>
        <authorList>
            <person name="Roach M.J."/>
            <person name="Johnson D.L."/>
            <person name="Bohlmann J."/>
            <person name="van Vuuren H.J."/>
            <person name="Jones S.J."/>
            <person name="Pretorius I.S."/>
            <person name="Schmidt S.A."/>
            <person name="Borneman A.R."/>
        </authorList>
    </citation>
    <scope>NUCLEOTIDE SEQUENCE [LARGE SCALE GENOMIC DNA]</scope>
    <source>
        <strain evidence="3">cv. Chardonnay</strain>
        <tissue evidence="2">Leaf</tissue>
    </source>
</reference>
<accession>A0A438D1W1</accession>
<feature type="region of interest" description="Disordered" evidence="1">
    <location>
        <begin position="133"/>
        <end position="158"/>
    </location>
</feature>
<dbReference type="EMBL" id="QGNW01001841">
    <property type="protein sequence ID" value="RVW29448.1"/>
    <property type="molecule type" value="Genomic_DNA"/>
</dbReference>
<comment type="caution">
    <text evidence="2">The sequence shown here is derived from an EMBL/GenBank/DDBJ whole genome shotgun (WGS) entry which is preliminary data.</text>
</comment>
<organism evidence="2 3">
    <name type="scientific">Vitis vinifera</name>
    <name type="common">Grape</name>
    <dbReference type="NCBI Taxonomy" id="29760"/>
    <lineage>
        <taxon>Eukaryota</taxon>
        <taxon>Viridiplantae</taxon>
        <taxon>Streptophyta</taxon>
        <taxon>Embryophyta</taxon>
        <taxon>Tracheophyta</taxon>
        <taxon>Spermatophyta</taxon>
        <taxon>Magnoliopsida</taxon>
        <taxon>eudicotyledons</taxon>
        <taxon>Gunneridae</taxon>
        <taxon>Pentapetalae</taxon>
        <taxon>rosids</taxon>
        <taxon>Vitales</taxon>
        <taxon>Vitaceae</taxon>
        <taxon>Viteae</taxon>
        <taxon>Vitis</taxon>
    </lineage>
</organism>